<feature type="transmembrane region" description="Helical" evidence="8">
    <location>
        <begin position="263"/>
        <end position="289"/>
    </location>
</feature>
<keyword evidence="4" id="KW-0547">Nucleotide-binding</keyword>
<keyword evidence="2" id="KW-0813">Transport</keyword>
<dbReference type="InterPro" id="IPR017871">
    <property type="entry name" value="ABC_transporter-like_CS"/>
</dbReference>
<comment type="caution">
    <text evidence="11">The sequence shown here is derived from an EMBL/GenBank/DDBJ whole genome shotgun (WGS) entry which is preliminary data.</text>
</comment>
<feature type="transmembrane region" description="Helical" evidence="8">
    <location>
        <begin position="21"/>
        <end position="45"/>
    </location>
</feature>
<comment type="subcellular location">
    <subcellularLocation>
        <location evidence="1">Cell membrane</location>
        <topology evidence="1">Multi-pass membrane protein</topology>
    </subcellularLocation>
</comment>
<evidence type="ECO:0000256" key="3">
    <source>
        <dbReference type="ARBA" id="ARBA00022692"/>
    </source>
</evidence>
<dbReference type="PANTHER" id="PTHR43394:SF1">
    <property type="entry name" value="ATP-BINDING CASSETTE SUB-FAMILY B MEMBER 10, MITOCHONDRIAL"/>
    <property type="match status" value="1"/>
</dbReference>
<evidence type="ECO:0000313" key="11">
    <source>
        <dbReference type="EMBL" id="MBS5589157.1"/>
    </source>
</evidence>
<dbReference type="FunFam" id="3.40.50.300:FF:000287">
    <property type="entry name" value="Multidrug ABC transporter ATP-binding protein"/>
    <property type="match status" value="1"/>
</dbReference>
<evidence type="ECO:0000256" key="8">
    <source>
        <dbReference type="SAM" id="Phobius"/>
    </source>
</evidence>
<gene>
    <name evidence="11" type="ORF">KHX14_10215</name>
</gene>
<evidence type="ECO:0000256" key="5">
    <source>
        <dbReference type="ARBA" id="ARBA00022840"/>
    </source>
</evidence>
<evidence type="ECO:0000313" key="12">
    <source>
        <dbReference type="Proteomes" id="UP000751224"/>
    </source>
</evidence>
<dbReference type="GO" id="GO:0015421">
    <property type="term" value="F:ABC-type oligopeptide transporter activity"/>
    <property type="evidence" value="ECO:0007669"/>
    <property type="project" value="TreeGrafter"/>
</dbReference>
<sequence length="620" mass="69089">MNKDQVKTLKRLFNFVLTRHRNSCIVVLLLIIVSTIANVSGSIFIKSLIDDYITPYINSTDPNFAPLLNAIIKMIVIYAIGVFATYGFNRILINVSQGSLKEIRDSMFEHMEKLPIKYFDTHNHGDIMSIYTNDADTLRQMISQSVPQVIVSGMTILSVFVSMLIISIPLTCISVFMVVVMLFVSKYVTSRSGKYFYQQQINLGKVNGFIEEMMEGQKVVKVFTHEEEAKKDFDKVNEELFESAYEANKYANILMPLIGNLGYVSYVLVALVGGVLAINGYTELTIGALASFLQLNRSFNNPIGQISQQVNMVLMALAGASRIFALLDEEVEKDEGHVTLVNAKENEDGTLSPVDYRTGVWAWEHRRPDGSTEYVRLVGDVRFHDVTFGYNENKTILYDMNLFAKPGEKLAFVGATGAGKTTITNLINRFYDIQKGSITYDGIDIKLIKKADLRRSLGIVLQDTHLFTGTIMDNIRYGKLDATDEECIAAAKLANAHEFIMHLEHGYQTVLSGDGSSLSQGQCQLLAIARAAVANPPVLILDEATSSIDTRTESIVQSGMDKLMEGRTVFVIAHRLSTIKNSDAIMVLDQGRIIERGDHDKLIGQKGTYYQLYTGGLELD</sequence>
<dbReference type="Pfam" id="PF00005">
    <property type="entry name" value="ABC_tran"/>
    <property type="match status" value="1"/>
</dbReference>
<dbReference type="RefSeq" id="WP_303888181.1">
    <property type="nucleotide sequence ID" value="NZ_JAGZCC010000091.1"/>
</dbReference>
<keyword evidence="5 11" id="KW-0067">ATP-binding</keyword>
<dbReference type="InterPro" id="IPR027417">
    <property type="entry name" value="P-loop_NTPase"/>
</dbReference>
<dbReference type="GO" id="GO:0016887">
    <property type="term" value="F:ATP hydrolysis activity"/>
    <property type="evidence" value="ECO:0007669"/>
    <property type="project" value="InterPro"/>
</dbReference>
<dbReference type="InterPro" id="IPR036640">
    <property type="entry name" value="ABC1_TM_sf"/>
</dbReference>
<proteinExistence type="predicted"/>
<keyword evidence="6 8" id="KW-1133">Transmembrane helix</keyword>
<protein>
    <submittedName>
        <fullName evidence="11">ABC transporter ATP-binding protein</fullName>
    </submittedName>
</protein>
<feature type="domain" description="ABC transporter" evidence="9">
    <location>
        <begin position="381"/>
        <end position="615"/>
    </location>
</feature>
<evidence type="ECO:0000259" key="10">
    <source>
        <dbReference type="PROSITE" id="PS50929"/>
    </source>
</evidence>
<accession>A0A943ER91</accession>
<dbReference type="SUPFAM" id="SSF90123">
    <property type="entry name" value="ABC transporter transmembrane region"/>
    <property type="match status" value="1"/>
</dbReference>
<evidence type="ECO:0000256" key="1">
    <source>
        <dbReference type="ARBA" id="ARBA00004651"/>
    </source>
</evidence>
<feature type="transmembrane region" description="Helical" evidence="8">
    <location>
        <begin position="65"/>
        <end position="88"/>
    </location>
</feature>
<dbReference type="AlphaFoldDB" id="A0A943ER91"/>
<dbReference type="SMART" id="SM00382">
    <property type="entry name" value="AAA"/>
    <property type="match status" value="1"/>
</dbReference>
<dbReference type="PANTHER" id="PTHR43394">
    <property type="entry name" value="ATP-DEPENDENT PERMEASE MDL1, MITOCHONDRIAL"/>
    <property type="match status" value="1"/>
</dbReference>
<dbReference type="PROSITE" id="PS50893">
    <property type="entry name" value="ABC_TRANSPORTER_2"/>
    <property type="match status" value="1"/>
</dbReference>
<dbReference type="PROSITE" id="PS00211">
    <property type="entry name" value="ABC_TRANSPORTER_1"/>
    <property type="match status" value="1"/>
</dbReference>
<dbReference type="Gene3D" id="1.20.1560.10">
    <property type="entry name" value="ABC transporter type 1, transmembrane domain"/>
    <property type="match status" value="1"/>
</dbReference>
<dbReference type="Pfam" id="PF00664">
    <property type="entry name" value="ABC_membrane"/>
    <property type="match status" value="1"/>
</dbReference>
<evidence type="ECO:0000256" key="6">
    <source>
        <dbReference type="ARBA" id="ARBA00022989"/>
    </source>
</evidence>
<evidence type="ECO:0000256" key="4">
    <source>
        <dbReference type="ARBA" id="ARBA00022741"/>
    </source>
</evidence>
<dbReference type="Proteomes" id="UP000751224">
    <property type="component" value="Unassembled WGS sequence"/>
</dbReference>
<dbReference type="InterPro" id="IPR003593">
    <property type="entry name" value="AAA+_ATPase"/>
</dbReference>
<feature type="transmembrane region" description="Helical" evidence="8">
    <location>
        <begin position="149"/>
        <end position="182"/>
    </location>
</feature>
<organism evidence="11 12">
    <name type="scientific">Thomasclavelia spiroformis</name>
    <dbReference type="NCBI Taxonomy" id="29348"/>
    <lineage>
        <taxon>Bacteria</taxon>
        <taxon>Bacillati</taxon>
        <taxon>Bacillota</taxon>
        <taxon>Erysipelotrichia</taxon>
        <taxon>Erysipelotrichales</taxon>
        <taxon>Coprobacillaceae</taxon>
        <taxon>Thomasclavelia</taxon>
    </lineage>
</organism>
<name>A0A943ER91_9FIRM</name>
<reference evidence="11" key="1">
    <citation type="submission" date="2021-02" db="EMBL/GenBank/DDBJ databases">
        <title>Infant gut strain persistence is associated with maternal origin, phylogeny, and functional potential including surface adhesion and iron acquisition.</title>
        <authorList>
            <person name="Lou Y.C."/>
        </authorList>
    </citation>
    <scope>NUCLEOTIDE SEQUENCE</scope>
    <source>
        <strain evidence="11">L3_108_000G1_dasL3_108_000G1_metabat.metabat.11</strain>
    </source>
</reference>
<dbReference type="GO" id="GO:0005886">
    <property type="term" value="C:plasma membrane"/>
    <property type="evidence" value="ECO:0007669"/>
    <property type="project" value="UniProtKB-SubCell"/>
</dbReference>
<feature type="domain" description="ABC transmembrane type-1" evidence="10">
    <location>
        <begin position="25"/>
        <end position="315"/>
    </location>
</feature>
<dbReference type="CDD" id="cd18547">
    <property type="entry name" value="ABC_6TM_Tm288_like"/>
    <property type="match status" value="1"/>
</dbReference>
<dbReference type="CDD" id="cd03254">
    <property type="entry name" value="ABCC_Glucan_exporter_like"/>
    <property type="match status" value="1"/>
</dbReference>
<dbReference type="InterPro" id="IPR039421">
    <property type="entry name" value="Type_1_exporter"/>
</dbReference>
<evidence type="ECO:0000256" key="7">
    <source>
        <dbReference type="ARBA" id="ARBA00023136"/>
    </source>
</evidence>
<keyword evidence="7 8" id="KW-0472">Membrane</keyword>
<dbReference type="EMBL" id="JAGZCC010000091">
    <property type="protein sequence ID" value="MBS5589157.1"/>
    <property type="molecule type" value="Genomic_DNA"/>
</dbReference>
<dbReference type="InterPro" id="IPR003439">
    <property type="entry name" value="ABC_transporter-like_ATP-bd"/>
</dbReference>
<dbReference type="SUPFAM" id="SSF52540">
    <property type="entry name" value="P-loop containing nucleoside triphosphate hydrolases"/>
    <property type="match status" value="1"/>
</dbReference>
<dbReference type="GO" id="GO:0005524">
    <property type="term" value="F:ATP binding"/>
    <property type="evidence" value="ECO:0007669"/>
    <property type="project" value="UniProtKB-KW"/>
</dbReference>
<evidence type="ECO:0000259" key="9">
    <source>
        <dbReference type="PROSITE" id="PS50893"/>
    </source>
</evidence>
<dbReference type="Gene3D" id="3.40.50.300">
    <property type="entry name" value="P-loop containing nucleotide triphosphate hydrolases"/>
    <property type="match status" value="1"/>
</dbReference>
<keyword evidence="3 8" id="KW-0812">Transmembrane</keyword>
<evidence type="ECO:0000256" key="2">
    <source>
        <dbReference type="ARBA" id="ARBA00022448"/>
    </source>
</evidence>
<dbReference type="PROSITE" id="PS50929">
    <property type="entry name" value="ABC_TM1F"/>
    <property type="match status" value="1"/>
</dbReference>
<dbReference type="InterPro" id="IPR011527">
    <property type="entry name" value="ABC1_TM_dom"/>
</dbReference>